<dbReference type="PANTHER" id="PTHR35371:SF1">
    <property type="entry name" value="BLR7753 PROTEIN"/>
    <property type="match status" value="1"/>
</dbReference>
<dbReference type="GO" id="GO:0016020">
    <property type="term" value="C:membrane"/>
    <property type="evidence" value="ECO:0007669"/>
    <property type="project" value="UniProtKB-SubCell"/>
</dbReference>
<dbReference type="Proteomes" id="UP000193224">
    <property type="component" value="Unassembled WGS sequence"/>
</dbReference>
<organism evidence="6 7">
    <name type="scientific">Roseovarius aestuarii</name>
    <dbReference type="NCBI Taxonomy" id="475083"/>
    <lineage>
        <taxon>Bacteria</taxon>
        <taxon>Pseudomonadati</taxon>
        <taxon>Pseudomonadota</taxon>
        <taxon>Alphaproteobacteria</taxon>
        <taxon>Rhodobacterales</taxon>
        <taxon>Roseobacteraceae</taxon>
        <taxon>Roseovarius</taxon>
    </lineage>
</organism>
<evidence type="ECO:0000256" key="5">
    <source>
        <dbReference type="SAM" id="Phobius"/>
    </source>
</evidence>
<keyword evidence="4 5" id="KW-0472">Membrane</keyword>
<protein>
    <submittedName>
        <fullName evidence="6">MAPEG family protein</fullName>
    </submittedName>
</protein>
<evidence type="ECO:0000256" key="1">
    <source>
        <dbReference type="ARBA" id="ARBA00004370"/>
    </source>
</evidence>
<gene>
    <name evidence="6" type="ORF">ROA7745_01146</name>
</gene>
<name>A0A1X7BP91_9RHOB</name>
<dbReference type="PANTHER" id="PTHR35371">
    <property type="entry name" value="INNER MEMBRANE PROTEIN"/>
    <property type="match status" value="1"/>
</dbReference>
<dbReference type="AlphaFoldDB" id="A0A1X7BP91"/>
<evidence type="ECO:0000256" key="4">
    <source>
        <dbReference type="ARBA" id="ARBA00023136"/>
    </source>
</evidence>
<reference evidence="6 7" key="1">
    <citation type="submission" date="2017-03" db="EMBL/GenBank/DDBJ databases">
        <authorList>
            <person name="Afonso C.L."/>
            <person name="Miller P.J."/>
            <person name="Scott M.A."/>
            <person name="Spackman E."/>
            <person name="Goraichik I."/>
            <person name="Dimitrov K.M."/>
            <person name="Suarez D.L."/>
            <person name="Swayne D.E."/>
        </authorList>
    </citation>
    <scope>NUCLEOTIDE SEQUENCE [LARGE SCALE GENOMIC DNA]</scope>
    <source>
        <strain evidence="6 7">CECT 7745</strain>
    </source>
</reference>
<sequence length="129" mass="14083">MTPELTALTLAALLQVVQLCLYSVAAQRQVGRKTALKPRDEPVELTGTSGRLHRAMNNHFEGLMLFGIACLVITVTAQSTGFTGFCAVTYLIARVLYIPAYVFGWVPWRSVIWLVGLLATTSMLLAALI</sequence>
<dbReference type="RefSeq" id="WP_085799302.1">
    <property type="nucleotide sequence ID" value="NZ_FWXB01000003.1"/>
</dbReference>
<dbReference type="SUPFAM" id="SSF161084">
    <property type="entry name" value="MAPEG domain-like"/>
    <property type="match status" value="1"/>
</dbReference>
<proteinExistence type="predicted"/>
<keyword evidence="2 5" id="KW-0812">Transmembrane</keyword>
<evidence type="ECO:0000256" key="3">
    <source>
        <dbReference type="ARBA" id="ARBA00022989"/>
    </source>
</evidence>
<evidence type="ECO:0000313" key="7">
    <source>
        <dbReference type="Proteomes" id="UP000193224"/>
    </source>
</evidence>
<dbReference type="EMBL" id="FWXB01000003">
    <property type="protein sequence ID" value="SMC11334.1"/>
    <property type="molecule type" value="Genomic_DNA"/>
</dbReference>
<evidence type="ECO:0000313" key="6">
    <source>
        <dbReference type="EMBL" id="SMC11334.1"/>
    </source>
</evidence>
<evidence type="ECO:0000256" key="2">
    <source>
        <dbReference type="ARBA" id="ARBA00022692"/>
    </source>
</evidence>
<dbReference type="InterPro" id="IPR001129">
    <property type="entry name" value="Membr-assoc_MAPEG"/>
</dbReference>
<feature type="transmembrane region" description="Helical" evidence="5">
    <location>
        <begin position="110"/>
        <end position="128"/>
    </location>
</feature>
<dbReference type="Pfam" id="PF01124">
    <property type="entry name" value="MAPEG"/>
    <property type="match status" value="1"/>
</dbReference>
<keyword evidence="7" id="KW-1185">Reference proteome</keyword>
<keyword evidence="3 5" id="KW-1133">Transmembrane helix</keyword>
<feature type="transmembrane region" description="Helical" evidence="5">
    <location>
        <begin position="59"/>
        <end position="77"/>
    </location>
</feature>
<dbReference type="InterPro" id="IPR023352">
    <property type="entry name" value="MAPEG-like_dom_sf"/>
</dbReference>
<dbReference type="Gene3D" id="1.20.120.550">
    <property type="entry name" value="Membrane associated eicosanoid/glutathione metabolism-like domain"/>
    <property type="match status" value="1"/>
</dbReference>
<accession>A0A1X7BP91</accession>
<dbReference type="OrthoDB" id="7743618at2"/>
<comment type="subcellular location">
    <subcellularLocation>
        <location evidence="1">Membrane</location>
    </subcellularLocation>
</comment>